<dbReference type="SUPFAM" id="SSF48264">
    <property type="entry name" value="Cytochrome P450"/>
    <property type="match status" value="1"/>
</dbReference>
<keyword evidence="6" id="KW-0560">Oxidoreductase</keyword>
<evidence type="ECO:0000256" key="5">
    <source>
        <dbReference type="PIRSR" id="PIRSR602401-1"/>
    </source>
</evidence>
<evidence type="ECO:0000256" key="2">
    <source>
        <dbReference type="ARBA" id="ARBA00022617"/>
    </source>
</evidence>
<comment type="caution">
    <text evidence="8">The sequence shown here is derived from an EMBL/GenBank/DDBJ whole genome shotgun (WGS) entry which is preliminary data.</text>
</comment>
<dbReference type="InterPro" id="IPR001128">
    <property type="entry name" value="Cyt_P450"/>
</dbReference>
<dbReference type="Proteomes" id="UP001152049">
    <property type="component" value="Unassembled WGS sequence"/>
</dbReference>
<dbReference type="AlphaFoldDB" id="A0A9W8V8S1"/>
<reference evidence="8" key="1">
    <citation type="submission" date="2022-09" db="EMBL/GenBank/DDBJ databases">
        <title>Fusarium specimens isolated from Avocado Roots.</title>
        <authorList>
            <person name="Stajich J."/>
            <person name="Roper C."/>
            <person name="Heimlech-Rivalta G."/>
        </authorList>
    </citation>
    <scope>NUCLEOTIDE SEQUENCE</scope>
    <source>
        <strain evidence="8">CF00136</strain>
    </source>
</reference>
<dbReference type="OrthoDB" id="1470350at2759"/>
<dbReference type="InterPro" id="IPR017972">
    <property type="entry name" value="Cyt_P450_CS"/>
</dbReference>
<dbReference type="EMBL" id="JAOQAZ010000041">
    <property type="protein sequence ID" value="KAJ4246880.1"/>
    <property type="molecule type" value="Genomic_DNA"/>
</dbReference>
<evidence type="ECO:0008006" key="10">
    <source>
        <dbReference type="Google" id="ProtNLM"/>
    </source>
</evidence>
<evidence type="ECO:0000256" key="1">
    <source>
        <dbReference type="ARBA" id="ARBA00001971"/>
    </source>
</evidence>
<gene>
    <name evidence="8" type="ORF">NW762_013432</name>
</gene>
<sequence length="534" mass="60911">MALSEVWQMLRDALMPVEKHSLYVLAAILFGVLAVAYILYQRLLHPLARYPGPFWASITNSWQSLEWLTWYQPYRLADLHAKHGRFVRYGPNKISVTSPEAIQIIFVKGVKTFHKSNFYDTFGLKSNPNIFNNRNQETHAVRRRLFLKSFSPQAVATYESTIDEQLAVMRSKIRYCCEQREPFDLKKMLYHFMCDAISSLMLSNTYGIQHTGAEELVPDDHHINISAVASGAWPLMHWLLVLNFFTPFPRAWRAFHSNFTCFKWVASCVKSRIDEISKGHRPECRDVLSRLILNNNEETDQSKKVNEAQLIAETFGFVIAGIPPASGTMALLFWNLLHNPDIMRDVVKEIDERLPNMGPQDNPYTSSAVESNLPFLRNCVKENFRINPVFTMPLERKVTEDQGVTLDGQLFPKGTIIAVSNYSFHHDPTVWGDDHMVFDPSRWEGGSMKELSKLMMHFSVGGRQCIGKALATTIIYKTIGTILSEFSFELADPKEKRDAEMGLFRGKVAKQYSVGISDLSGPLMVVGKARNQSK</sequence>
<evidence type="ECO:0000313" key="8">
    <source>
        <dbReference type="EMBL" id="KAJ4246880.1"/>
    </source>
</evidence>
<dbReference type="Pfam" id="PF00067">
    <property type="entry name" value="p450"/>
    <property type="match status" value="1"/>
</dbReference>
<keyword evidence="4 5" id="KW-0408">Iron</keyword>
<evidence type="ECO:0000256" key="6">
    <source>
        <dbReference type="RuleBase" id="RU000461"/>
    </source>
</evidence>
<dbReference type="GO" id="GO:0004497">
    <property type="term" value="F:monooxygenase activity"/>
    <property type="evidence" value="ECO:0007669"/>
    <property type="project" value="UniProtKB-KW"/>
</dbReference>
<dbReference type="GO" id="GO:0005506">
    <property type="term" value="F:iron ion binding"/>
    <property type="evidence" value="ECO:0007669"/>
    <property type="project" value="InterPro"/>
</dbReference>
<dbReference type="InterPro" id="IPR036396">
    <property type="entry name" value="Cyt_P450_sf"/>
</dbReference>
<feature type="transmembrane region" description="Helical" evidence="7">
    <location>
        <begin position="20"/>
        <end position="40"/>
    </location>
</feature>
<comment type="similarity">
    <text evidence="6">Belongs to the cytochrome P450 family.</text>
</comment>
<dbReference type="Gene3D" id="1.10.630.10">
    <property type="entry name" value="Cytochrome P450"/>
    <property type="match status" value="1"/>
</dbReference>
<keyword evidence="7" id="KW-0472">Membrane</keyword>
<keyword evidence="3 5" id="KW-0479">Metal-binding</keyword>
<feature type="binding site" description="axial binding residue" evidence="5">
    <location>
        <position position="465"/>
    </location>
    <ligand>
        <name>heme</name>
        <dbReference type="ChEBI" id="CHEBI:30413"/>
    </ligand>
    <ligandPart>
        <name>Fe</name>
        <dbReference type="ChEBI" id="CHEBI:18248"/>
    </ligandPart>
</feature>
<dbReference type="PANTHER" id="PTHR24305:SF103">
    <property type="entry name" value="P450, PUTATIVE (EUROFUNG)-RELATED"/>
    <property type="match status" value="1"/>
</dbReference>
<dbReference type="PRINTS" id="PR00463">
    <property type="entry name" value="EP450I"/>
</dbReference>
<protein>
    <recommendedName>
        <fullName evidence="10">Cytochrome P450</fullName>
    </recommendedName>
</protein>
<keyword evidence="7" id="KW-0812">Transmembrane</keyword>
<dbReference type="InterPro" id="IPR002401">
    <property type="entry name" value="Cyt_P450_E_grp-I"/>
</dbReference>
<keyword evidence="6" id="KW-0503">Monooxygenase</keyword>
<name>A0A9W8V8S1_9HYPO</name>
<accession>A0A9W8V8S1</accession>
<comment type="cofactor">
    <cofactor evidence="1 5">
        <name>heme</name>
        <dbReference type="ChEBI" id="CHEBI:30413"/>
    </cofactor>
</comment>
<evidence type="ECO:0000256" key="7">
    <source>
        <dbReference type="SAM" id="Phobius"/>
    </source>
</evidence>
<keyword evidence="7" id="KW-1133">Transmembrane helix</keyword>
<proteinExistence type="inferred from homology"/>
<keyword evidence="2 5" id="KW-0349">Heme</keyword>
<dbReference type="PANTHER" id="PTHR24305">
    <property type="entry name" value="CYTOCHROME P450"/>
    <property type="match status" value="1"/>
</dbReference>
<evidence type="ECO:0000256" key="3">
    <source>
        <dbReference type="ARBA" id="ARBA00022723"/>
    </source>
</evidence>
<organism evidence="8 9">
    <name type="scientific">Fusarium torreyae</name>
    <dbReference type="NCBI Taxonomy" id="1237075"/>
    <lineage>
        <taxon>Eukaryota</taxon>
        <taxon>Fungi</taxon>
        <taxon>Dikarya</taxon>
        <taxon>Ascomycota</taxon>
        <taxon>Pezizomycotina</taxon>
        <taxon>Sordariomycetes</taxon>
        <taxon>Hypocreomycetidae</taxon>
        <taxon>Hypocreales</taxon>
        <taxon>Nectriaceae</taxon>
        <taxon>Fusarium</taxon>
    </lineage>
</organism>
<evidence type="ECO:0000256" key="4">
    <source>
        <dbReference type="ARBA" id="ARBA00023004"/>
    </source>
</evidence>
<dbReference type="GO" id="GO:0016705">
    <property type="term" value="F:oxidoreductase activity, acting on paired donors, with incorporation or reduction of molecular oxygen"/>
    <property type="evidence" value="ECO:0007669"/>
    <property type="project" value="InterPro"/>
</dbReference>
<dbReference type="PROSITE" id="PS00086">
    <property type="entry name" value="CYTOCHROME_P450"/>
    <property type="match status" value="1"/>
</dbReference>
<dbReference type="InterPro" id="IPR050121">
    <property type="entry name" value="Cytochrome_P450_monoxygenase"/>
</dbReference>
<evidence type="ECO:0000313" key="9">
    <source>
        <dbReference type="Proteomes" id="UP001152049"/>
    </source>
</evidence>
<keyword evidence="9" id="KW-1185">Reference proteome</keyword>
<dbReference type="GO" id="GO:0020037">
    <property type="term" value="F:heme binding"/>
    <property type="evidence" value="ECO:0007669"/>
    <property type="project" value="InterPro"/>
</dbReference>